<sequence>MALSSRGEAKNSGNVPVTRRARHPARRHTRLRPTLLYAGPVTETVEPEQAETRRSQDSTRSTRRPVRVLVTVVVTVLALAGVAVVGDSLLAAKVEREVSQRILHDSKLAAPPAVQVGGMPVTASLWSHELTSVSVEARDIEVPGFARVSVTSSAQKLTLTRDEILSGDFEDAPARKFFTRLQLDPVALGGLMTGGANGADGFSDLNIQGVEDISPSGGWETEAYFTATPDNVPGIDGPVDVGMRLRVWEGDVRLLPTGIRSVDGDSSRGDGKKNALDDATRDRVMDAFTLEIPGVSLPLRTKPGRVYVNGGALYIEAEQNFTRVSISDLAPRSAPLGEDEQAGL</sequence>
<dbReference type="eggNOG" id="ENOG5031BYD">
    <property type="taxonomic scope" value="Bacteria"/>
</dbReference>
<proteinExistence type="predicted"/>
<dbReference type="InterPro" id="IPR021373">
    <property type="entry name" value="DUF2993"/>
</dbReference>
<evidence type="ECO:0000256" key="1">
    <source>
        <dbReference type="SAM" id="MobiDB-lite"/>
    </source>
</evidence>
<keyword evidence="2" id="KW-0472">Membrane</keyword>
<dbReference type="KEGG" id="cva:CVAR_0576"/>
<dbReference type="STRING" id="858619.CVAR_0576"/>
<name>G0HCW2_CORVD</name>
<dbReference type="AlphaFoldDB" id="G0HCW2"/>
<feature type="transmembrane region" description="Helical" evidence="2">
    <location>
        <begin position="68"/>
        <end position="92"/>
    </location>
</feature>
<keyword evidence="2" id="KW-0812">Transmembrane</keyword>
<evidence type="ECO:0000313" key="4">
    <source>
        <dbReference type="Proteomes" id="UP000006659"/>
    </source>
</evidence>
<keyword evidence="2" id="KW-1133">Transmembrane helix</keyword>
<accession>G0HCW2</accession>
<feature type="region of interest" description="Disordered" evidence="1">
    <location>
        <begin position="1"/>
        <end position="62"/>
    </location>
</feature>
<evidence type="ECO:0000313" key="3">
    <source>
        <dbReference type="EMBL" id="AEK35926.1"/>
    </source>
</evidence>
<dbReference type="Pfam" id="PF11209">
    <property type="entry name" value="LmeA"/>
    <property type="match status" value="1"/>
</dbReference>
<evidence type="ECO:0000256" key="2">
    <source>
        <dbReference type="SAM" id="Phobius"/>
    </source>
</evidence>
<dbReference type="Proteomes" id="UP000006659">
    <property type="component" value="Chromosome"/>
</dbReference>
<dbReference type="HOGENOM" id="CLU_036478_0_0_11"/>
<feature type="compositionally biased region" description="Basic residues" evidence="1">
    <location>
        <begin position="19"/>
        <end position="31"/>
    </location>
</feature>
<protein>
    <submittedName>
        <fullName evidence="3">Putative secreted protein</fullName>
    </submittedName>
</protein>
<dbReference type="EMBL" id="CP002917">
    <property type="protein sequence ID" value="AEK35926.1"/>
    <property type="molecule type" value="Genomic_DNA"/>
</dbReference>
<gene>
    <name evidence="3" type="ordered locus">CVAR_0576</name>
</gene>
<reference evidence="3 4" key="1">
    <citation type="journal article" date="2011" name="BMC Genomics">
        <title>Complete genome sequence of Corynebacterium variabile DSM 44702 isolated from the surface of smear-ripened cheeses and insights into cheese ripening and flavor generation.</title>
        <authorList>
            <person name="Schroeder J."/>
            <person name="Maus I."/>
            <person name="Trost E."/>
            <person name="Tauch A."/>
        </authorList>
    </citation>
    <scope>NUCLEOTIDE SEQUENCE [LARGE SCALE GENOMIC DNA]</scope>
    <source>
        <strain evidence="4">DSM 44702 / JCM 12073 / NCIMB 30131</strain>
    </source>
</reference>
<organism evidence="3 4">
    <name type="scientific">Corynebacterium variabile (strain DSM 44702 / CIP 107183 / JCM 12073 / NCIMB 30131)</name>
    <name type="common">Corynebacterium mooreparkense</name>
    <dbReference type="NCBI Taxonomy" id="858619"/>
    <lineage>
        <taxon>Bacteria</taxon>
        <taxon>Bacillati</taxon>
        <taxon>Actinomycetota</taxon>
        <taxon>Actinomycetes</taxon>
        <taxon>Mycobacteriales</taxon>
        <taxon>Corynebacteriaceae</taxon>
        <taxon>Corynebacterium</taxon>
    </lineage>
</organism>